<dbReference type="Proteomes" id="UP001317191">
    <property type="component" value="Unassembled WGS sequence"/>
</dbReference>
<dbReference type="EMBL" id="JAMLJM010000011">
    <property type="protein sequence ID" value="MCL9809985.1"/>
    <property type="molecule type" value="Genomic_DNA"/>
</dbReference>
<keyword evidence="3" id="KW-0238">DNA-binding</keyword>
<evidence type="ECO:0000256" key="7">
    <source>
        <dbReference type="ARBA" id="ARBA00047207"/>
    </source>
</evidence>
<dbReference type="SMART" id="SM00347">
    <property type="entry name" value="HTH_MARR"/>
    <property type="match status" value="1"/>
</dbReference>
<evidence type="ECO:0000256" key="3">
    <source>
        <dbReference type="ARBA" id="ARBA00023125"/>
    </source>
</evidence>
<evidence type="ECO:0000256" key="5">
    <source>
        <dbReference type="ARBA" id="ARBA00046337"/>
    </source>
</evidence>
<dbReference type="RefSeq" id="WP_250593376.1">
    <property type="nucleotide sequence ID" value="NZ_JAMLJM010000011.1"/>
</dbReference>
<evidence type="ECO:0000313" key="9">
    <source>
        <dbReference type="EMBL" id="MCL9809985.1"/>
    </source>
</evidence>
<dbReference type="InterPro" id="IPR036388">
    <property type="entry name" value="WH-like_DNA-bd_sf"/>
</dbReference>
<dbReference type="Gene3D" id="1.10.10.10">
    <property type="entry name" value="Winged helix-like DNA-binding domain superfamily/Winged helix DNA-binding domain"/>
    <property type="match status" value="1"/>
</dbReference>
<proteinExistence type="inferred from homology"/>
<evidence type="ECO:0000313" key="10">
    <source>
        <dbReference type="Proteomes" id="UP001317191"/>
    </source>
</evidence>
<sequence length="199" mass="23217">MSVFNLNDQNSNLDNKIVAGLDRISQVFKTLLWEKSKTYNLSPIQIQLLIFIAYHSDEKTTVSYLSQEFNLSKPTISDTIKTLEQKQFINKIIDKKDTRSYTIELTEKGENIVFETESFVNPLTDIITNLKQNDKLVLWKNITGIIQQLNELKIISVQRTCFKCKYYSNINNNSFCNLLNQNLNTEDIRIDCEEFELKV</sequence>
<gene>
    <name evidence="9" type="ORF">NAT50_11520</name>
</gene>
<accession>A0ABT0TRL0</accession>
<dbReference type="PANTHER" id="PTHR42756:SF1">
    <property type="entry name" value="TRANSCRIPTIONAL REPRESSOR OF EMRAB OPERON"/>
    <property type="match status" value="1"/>
</dbReference>
<feature type="domain" description="HTH marR-type" evidence="8">
    <location>
        <begin position="14"/>
        <end position="154"/>
    </location>
</feature>
<evidence type="ECO:0000256" key="4">
    <source>
        <dbReference type="ARBA" id="ARBA00023163"/>
    </source>
</evidence>
<evidence type="ECO:0000256" key="2">
    <source>
        <dbReference type="ARBA" id="ARBA00023015"/>
    </source>
</evidence>
<dbReference type="InterPro" id="IPR036390">
    <property type="entry name" value="WH_DNA-bd_sf"/>
</dbReference>
<evidence type="ECO:0000259" key="8">
    <source>
        <dbReference type="PROSITE" id="PS50995"/>
    </source>
</evidence>
<reference evidence="9 10" key="1">
    <citation type="submission" date="2022-05" db="EMBL/GenBank/DDBJ databases">
        <title>Flavobacterium sp., isolated from activated sludge.</title>
        <authorList>
            <person name="Ran Q."/>
        </authorList>
    </citation>
    <scope>NUCLEOTIDE SEQUENCE [LARGE SCALE GENOMIC DNA]</scope>
    <source>
        <strain evidence="9 10">HXWNR70</strain>
    </source>
</reference>
<organism evidence="9 10">
    <name type="scientific">Flavobacterium luminosum</name>
    <dbReference type="NCBI Taxonomy" id="2949086"/>
    <lineage>
        <taxon>Bacteria</taxon>
        <taxon>Pseudomonadati</taxon>
        <taxon>Bacteroidota</taxon>
        <taxon>Flavobacteriia</taxon>
        <taxon>Flavobacteriales</taxon>
        <taxon>Flavobacteriaceae</taxon>
        <taxon>Flavobacterium</taxon>
    </lineage>
</organism>
<keyword evidence="4" id="KW-0804">Transcription</keyword>
<comment type="subcellular location">
    <subcellularLocation>
        <location evidence="1">Cytoplasm</location>
    </subcellularLocation>
</comment>
<name>A0ABT0TRL0_9FLAO</name>
<comment type="similarity">
    <text evidence="5">Belongs to the SarZ family.</text>
</comment>
<dbReference type="PROSITE" id="PS50995">
    <property type="entry name" value="HTH_MARR_2"/>
    <property type="match status" value="1"/>
</dbReference>
<dbReference type="InterPro" id="IPR000835">
    <property type="entry name" value="HTH_MarR-typ"/>
</dbReference>
<keyword evidence="10" id="KW-1185">Reference proteome</keyword>
<dbReference type="SUPFAM" id="SSF46785">
    <property type="entry name" value="Winged helix' DNA-binding domain"/>
    <property type="match status" value="1"/>
</dbReference>
<evidence type="ECO:0000256" key="1">
    <source>
        <dbReference type="ARBA" id="ARBA00004496"/>
    </source>
</evidence>
<protein>
    <recommendedName>
        <fullName evidence="6">HTH-type transcriptional regulator SarZ</fullName>
    </recommendedName>
    <alternativeName>
        <fullName evidence="7">Staphylococcal accessory regulator Z</fullName>
    </alternativeName>
</protein>
<keyword evidence="2" id="KW-0805">Transcription regulation</keyword>
<dbReference type="PANTHER" id="PTHR42756">
    <property type="entry name" value="TRANSCRIPTIONAL REGULATOR, MARR"/>
    <property type="match status" value="1"/>
</dbReference>
<dbReference type="Pfam" id="PF22381">
    <property type="entry name" value="Staph_reg_Sar_Rot"/>
    <property type="match status" value="1"/>
</dbReference>
<comment type="caution">
    <text evidence="9">The sequence shown here is derived from an EMBL/GenBank/DDBJ whole genome shotgun (WGS) entry which is preliminary data.</text>
</comment>
<evidence type="ECO:0000256" key="6">
    <source>
        <dbReference type="ARBA" id="ARBA00047188"/>
    </source>
</evidence>
<dbReference type="InterPro" id="IPR055166">
    <property type="entry name" value="Transc_reg_Sar_Rot_HTH"/>
</dbReference>